<dbReference type="Gene3D" id="2.60.40.380">
    <property type="entry name" value="Purple acid phosphatase-like, N-terminal"/>
    <property type="match status" value="1"/>
</dbReference>
<dbReference type="Pfam" id="PF16656">
    <property type="entry name" value="Pur_ac_phosph_N"/>
    <property type="match status" value="1"/>
</dbReference>
<dbReference type="OrthoDB" id="45007at2759"/>
<dbReference type="InterPro" id="IPR015914">
    <property type="entry name" value="PAPs_N"/>
</dbReference>
<dbReference type="PANTHER" id="PTHR45867">
    <property type="entry name" value="PURPLE ACID PHOSPHATASE"/>
    <property type="match status" value="1"/>
</dbReference>
<keyword evidence="8" id="KW-1185">Reference proteome</keyword>
<reference evidence="7" key="1">
    <citation type="submission" date="2020-09" db="EMBL/GenBank/DDBJ databases">
        <authorList>
            <person name="Kikuchi T."/>
        </authorList>
    </citation>
    <scope>NUCLEOTIDE SEQUENCE</scope>
    <source>
        <strain evidence="7">Ka4C1</strain>
    </source>
</reference>
<evidence type="ECO:0000259" key="4">
    <source>
        <dbReference type="Pfam" id="PF00149"/>
    </source>
</evidence>
<dbReference type="Proteomes" id="UP000659654">
    <property type="component" value="Unassembled WGS sequence"/>
</dbReference>
<comment type="caution">
    <text evidence="7">The sequence shown here is derived from an EMBL/GenBank/DDBJ whole genome shotgun (WGS) entry which is preliminary data.</text>
</comment>
<dbReference type="InterPro" id="IPR004843">
    <property type="entry name" value="Calcineurin-like_PHP"/>
</dbReference>
<dbReference type="CDD" id="cd00839">
    <property type="entry name" value="MPP_PAPs"/>
    <property type="match status" value="1"/>
</dbReference>
<keyword evidence="1" id="KW-0732">Signal</keyword>
<feature type="domain" description="Purple acid phosphatase C-terminal" evidence="5">
    <location>
        <begin position="436"/>
        <end position="496"/>
    </location>
</feature>
<dbReference type="EC" id="3.1.3.2" evidence="3"/>
<evidence type="ECO:0000256" key="3">
    <source>
        <dbReference type="RuleBase" id="RU361203"/>
    </source>
</evidence>
<comment type="catalytic activity">
    <reaction evidence="3">
        <text>a phosphate monoester + H2O = an alcohol + phosphate</text>
        <dbReference type="Rhea" id="RHEA:15017"/>
        <dbReference type="ChEBI" id="CHEBI:15377"/>
        <dbReference type="ChEBI" id="CHEBI:30879"/>
        <dbReference type="ChEBI" id="CHEBI:43474"/>
        <dbReference type="ChEBI" id="CHEBI:67140"/>
        <dbReference type="EC" id="3.1.3.2"/>
    </reaction>
</comment>
<dbReference type="EMBL" id="CAJFDI010000006">
    <property type="protein sequence ID" value="CAD5233317.1"/>
    <property type="molecule type" value="Genomic_DNA"/>
</dbReference>
<evidence type="ECO:0000313" key="8">
    <source>
        <dbReference type="Proteomes" id="UP000659654"/>
    </source>
</evidence>
<dbReference type="PANTHER" id="PTHR45867:SF3">
    <property type="entry name" value="ACID PHOSPHATASE TYPE 7"/>
    <property type="match status" value="1"/>
</dbReference>
<protein>
    <recommendedName>
        <fullName evidence="3">Purple acid phosphatase</fullName>
        <ecNumber evidence="3">3.1.3.2</ecNumber>
    </recommendedName>
</protein>
<feature type="domain" description="Purple acid phosphatase N-terminal" evidence="6">
    <location>
        <begin position="110"/>
        <end position="201"/>
    </location>
</feature>
<name>A0A7I8X3M1_BURXY</name>
<dbReference type="GO" id="GO:0003993">
    <property type="term" value="F:acid phosphatase activity"/>
    <property type="evidence" value="ECO:0007669"/>
    <property type="project" value="UniProtKB-EC"/>
</dbReference>
<dbReference type="SUPFAM" id="SSF49363">
    <property type="entry name" value="Purple acid phosphatase, N-terminal domain"/>
    <property type="match status" value="1"/>
</dbReference>
<dbReference type="EMBL" id="CAJFCV020000006">
    <property type="protein sequence ID" value="CAG9128201.1"/>
    <property type="molecule type" value="Genomic_DNA"/>
</dbReference>
<evidence type="ECO:0000313" key="7">
    <source>
        <dbReference type="EMBL" id="CAD5233317.1"/>
    </source>
</evidence>
<evidence type="ECO:0000256" key="1">
    <source>
        <dbReference type="ARBA" id="ARBA00022729"/>
    </source>
</evidence>
<organism evidence="7 8">
    <name type="scientific">Bursaphelenchus xylophilus</name>
    <name type="common">Pinewood nematode worm</name>
    <name type="synonym">Aphelenchoides xylophilus</name>
    <dbReference type="NCBI Taxonomy" id="6326"/>
    <lineage>
        <taxon>Eukaryota</taxon>
        <taxon>Metazoa</taxon>
        <taxon>Ecdysozoa</taxon>
        <taxon>Nematoda</taxon>
        <taxon>Chromadorea</taxon>
        <taxon>Rhabditida</taxon>
        <taxon>Tylenchina</taxon>
        <taxon>Tylenchomorpha</taxon>
        <taxon>Aphelenchoidea</taxon>
        <taxon>Aphelenchoididae</taxon>
        <taxon>Bursaphelenchus</taxon>
    </lineage>
</organism>
<evidence type="ECO:0000256" key="2">
    <source>
        <dbReference type="ARBA" id="ARBA00023180"/>
    </source>
</evidence>
<sequence>MLGCSEDACTMRKIHIRPCPATPVIDSWAISGQYCGKTNFLQPHPLTLRPYLDKILQMIERQVLHLLPFALLFCININEVFMTKTFLQKDRTPDWVVANNPNMGPKNAQPEQVHLAMHGPDKYIVTWATHSDPGHSYVTYGVDGRIDDNRVEAQSTYFHEKGGILDVLYVHHATIEGIKPGVVYTYRVGSDYGFSHILRFKGLEERPDGGYKVAVYGDFGYENARSIAPLTNLAQTGGIDLVMHVGDMAYNLDIRGDPFMRMIEPIASTVPYMVSPGNHEMEMIPYHNYIYRYNMPNSYDNHYYSYDLGKAHIISFSTEFYYDFYSGIVKGLVQQQYEWLENDLQKANANRKNVPWIITLGHRPMYCSTDDGDDCRNKEARVRVGWKSHYGLEALFYKYGVDLEVWAHEHTYERLYPTYDRQVYDGAESPYVDPPAPVHIISGSAGCNENTDQFVKNPEPWSAFRSTNYGFSLMQVHNDTHLHWQQVKAADKSIEDDLWIIKRKHAPYSKRDLLKLKRNSRFVPYGKAERWHEYDLKQQTDPVQSMRIDATPKIVNKCADYGIEVQHKPGVEQIRKSECCCSCECKELVKVCPIELI</sequence>
<accession>A0A7I8X3M1</accession>
<dbReference type="Proteomes" id="UP000582659">
    <property type="component" value="Unassembled WGS sequence"/>
</dbReference>
<dbReference type="SUPFAM" id="SSF56300">
    <property type="entry name" value="Metallo-dependent phosphatases"/>
    <property type="match status" value="1"/>
</dbReference>
<keyword evidence="3" id="KW-0378">Hydrolase</keyword>
<dbReference type="InterPro" id="IPR025733">
    <property type="entry name" value="PAPs_C"/>
</dbReference>
<dbReference type="Pfam" id="PF14008">
    <property type="entry name" value="Metallophos_C"/>
    <property type="match status" value="1"/>
</dbReference>
<dbReference type="InterPro" id="IPR008963">
    <property type="entry name" value="Purple_acid_Pase-like_N"/>
</dbReference>
<proteinExistence type="inferred from homology"/>
<evidence type="ECO:0000259" key="6">
    <source>
        <dbReference type="Pfam" id="PF16656"/>
    </source>
</evidence>
<dbReference type="Pfam" id="PF00149">
    <property type="entry name" value="Metallophos"/>
    <property type="match status" value="1"/>
</dbReference>
<dbReference type="Gene3D" id="3.60.21.10">
    <property type="match status" value="1"/>
</dbReference>
<gene>
    <name evidence="7" type="ORF">BXYJ_LOCUS13408</name>
</gene>
<dbReference type="SMR" id="A0A7I8X3M1"/>
<dbReference type="GO" id="GO:0046872">
    <property type="term" value="F:metal ion binding"/>
    <property type="evidence" value="ECO:0007669"/>
    <property type="project" value="InterPro"/>
</dbReference>
<keyword evidence="2" id="KW-0325">Glycoprotein</keyword>
<feature type="domain" description="Calcineurin-like phosphoesterase" evidence="4">
    <location>
        <begin position="212"/>
        <end position="412"/>
    </location>
</feature>
<comment type="similarity">
    <text evidence="3">Belongs to the metallophosphoesterase superfamily. Purple acid phosphatase family.</text>
</comment>
<evidence type="ECO:0000259" key="5">
    <source>
        <dbReference type="Pfam" id="PF14008"/>
    </source>
</evidence>
<dbReference type="InterPro" id="IPR029052">
    <property type="entry name" value="Metallo-depent_PP-like"/>
</dbReference>
<dbReference type="AlphaFoldDB" id="A0A7I8X3M1"/>
<dbReference type="InterPro" id="IPR041792">
    <property type="entry name" value="MPP_PAP"/>
</dbReference>